<dbReference type="Proteomes" id="UP000675284">
    <property type="component" value="Unassembled WGS sequence"/>
</dbReference>
<dbReference type="Pfam" id="PF14595">
    <property type="entry name" value="Thioredoxin_9"/>
    <property type="match status" value="1"/>
</dbReference>
<keyword evidence="2" id="KW-1185">Reference proteome</keyword>
<dbReference type="RefSeq" id="WP_121605566.1">
    <property type="nucleotide sequence ID" value="NZ_BAAACY010000078.1"/>
</dbReference>
<evidence type="ECO:0000313" key="1">
    <source>
        <dbReference type="EMBL" id="MBR7794555.1"/>
    </source>
</evidence>
<dbReference type="SUPFAM" id="SSF52833">
    <property type="entry name" value="Thioredoxin-like"/>
    <property type="match status" value="1"/>
</dbReference>
<comment type="caution">
    <text evidence="1">The sequence shown here is derived from an EMBL/GenBank/DDBJ whole genome shotgun (WGS) entry which is preliminary data.</text>
</comment>
<evidence type="ECO:0000313" key="2">
    <source>
        <dbReference type="Proteomes" id="UP000675284"/>
    </source>
</evidence>
<dbReference type="EMBL" id="JAGSOT010000001">
    <property type="protein sequence ID" value="MBR7794555.1"/>
    <property type="molecule type" value="Genomic_DNA"/>
</dbReference>
<dbReference type="Gene3D" id="3.40.30.10">
    <property type="entry name" value="Glutaredoxin"/>
    <property type="match status" value="1"/>
</dbReference>
<sequence>MDLNQWYNIGISPDTYIETMEQHQENLLHIYDHFSLPADEEFFASVKKKNLRVIVLTEDWCGDAMLNIPILLHIAEVAQIDVRLLHRDKNLELMDEYLTNGKSRSIPIFIFIDKNGNEVAKWGPRASAIQSFVEKSRSELPSKESTDYKVKFDEMILFMTKSYRNRTSFWTDVYQSLKETLQKIEVNQ</sequence>
<dbReference type="CDD" id="cd02947">
    <property type="entry name" value="TRX_family"/>
    <property type="match status" value="1"/>
</dbReference>
<reference evidence="1" key="1">
    <citation type="submission" date="2021-04" db="EMBL/GenBank/DDBJ databases">
        <title>Isolation and polyphasic classification of algal microorganism.</title>
        <authorList>
            <person name="Wang S."/>
        </authorList>
    </citation>
    <scope>NUCLEOTIDE SEQUENCE</scope>
    <source>
        <strain evidence="1">720a</strain>
    </source>
</reference>
<dbReference type="AlphaFoldDB" id="A0A941DQ53"/>
<organism evidence="1 2">
    <name type="scientific">Virgibacillus salarius</name>
    <dbReference type="NCBI Taxonomy" id="447199"/>
    <lineage>
        <taxon>Bacteria</taxon>
        <taxon>Bacillati</taxon>
        <taxon>Bacillota</taxon>
        <taxon>Bacilli</taxon>
        <taxon>Bacillales</taxon>
        <taxon>Bacillaceae</taxon>
        <taxon>Virgibacillus</taxon>
    </lineage>
</organism>
<accession>A0A941DQ53</accession>
<proteinExistence type="predicted"/>
<protein>
    <submittedName>
        <fullName evidence="1">Thioredoxin family protein</fullName>
    </submittedName>
</protein>
<name>A0A941DQ53_9BACI</name>
<gene>
    <name evidence="1" type="ORF">KCX74_00685</name>
</gene>
<dbReference type="InterPro" id="IPR036249">
    <property type="entry name" value="Thioredoxin-like_sf"/>
</dbReference>